<reference evidence="2" key="1">
    <citation type="journal article" date="2012" name="Proc. Natl. Acad. Sci. U.S.A.">
        <title>Antigenic diversity is generated by distinct evolutionary mechanisms in African trypanosome species.</title>
        <authorList>
            <person name="Jackson A.P."/>
            <person name="Berry A."/>
            <person name="Aslett M."/>
            <person name="Allison H.C."/>
            <person name="Burton P."/>
            <person name="Vavrova-Anderson J."/>
            <person name="Brown R."/>
            <person name="Browne H."/>
            <person name="Corton N."/>
            <person name="Hauser H."/>
            <person name="Gamble J."/>
            <person name="Gilderthorp R."/>
            <person name="Marcello L."/>
            <person name="McQuillan J."/>
            <person name="Otto T.D."/>
            <person name="Quail M.A."/>
            <person name="Sanders M.J."/>
            <person name="van Tonder A."/>
            <person name="Ginger M.L."/>
            <person name="Field M.C."/>
            <person name="Barry J.D."/>
            <person name="Hertz-Fowler C."/>
            <person name="Berriman M."/>
        </authorList>
    </citation>
    <scope>NUCLEOTIDE SEQUENCE</scope>
    <source>
        <strain evidence="2">IL3000</strain>
    </source>
</reference>
<name>G0V123_TRYCI</name>
<evidence type="ECO:0000256" key="1">
    <source>
        <dbReference type="SAM" id="MobiDB-lite"/>
    </source>
</evidence>
<protein>
    <submittedName>
        <fullName evidence="2">Uncharacterized protein TCIL3000_11_7830</fullName>
    </submittedName>
</protein>
<proteinExistence type="predicted"/>
<dbReference type="VEuPathDB" id="TriTrypDB:TcIL3000.11.7830"/>
<organism evidence="2">
    <name type="scientific">Trypanosoma congolense (strain IL3000)</name>
    <dbReference type="NCBI Taxonomy" id="1068625"/>
    <lineage>
        <taxon>Eukaryota</taxon>
        <taxon>Discoba</taxon>
        <taxon>Euglenozoa</taxon>
        <taxon>Kinetoplastea</taxon>
        <taxon>Metakinetoplastina</taxon>
        <taxon>Trypanosomatida</taxon>
        <taxon>Trypanosomatidae</taxon>
        <taxon>Trypanosoma</taxon>
        <taxon>Nannomonas</taxon>
    </lineage>
</organism>
<evidence type="ECO:0000313" key="2">
    <source>
        <dbReference type="EMBL" id="CCC95344.1"/>
    </source>
</evidence>
<dbReference type="EMBL" id="HE575324">
    <property type="protein sequence ID" value="CCC95344.1"/>
    <property type="molecule type" value="Genomic_DNA"/>
</dbReference>
<feature type="region of interest" description="Disordered" evidence="1">
    <location>
        <begin position="124"/>
        <end position="148"/>
    </location>
</feature>
<accession>G0V123</accession>
<dbReference type="AlphaFoldDB" id="G0V123"/>
<sequence>MVSNVGGSSGFAAAAKVLFDSAKKVGAVKPLGSTNKLYAQQLKRIQTQSRQRGGSLGSVSYSVVEFLESQRSSKAIPTRLPASLVKRVPLIDIPMQQSKKKEAVTQQKVPSKDIPNLEFIRKEAPRGRIRPGATESLRAPSTSPSVGSLLLERVSPGPKKSSAKQEVHNLLSERSVLGAQKENEVFEAQPSECSKHTREPKATVMEDKPLFGSFDGSETKTLPLLDPDIQVVMEKATRAVSMQVKPMVSVPISSVVASGVSEKRFDPCQGDTISVDVWELQRERELEQMRKDQEDAERVRVEIRREEEHKALGDEWVQSRK</sequence>
<gene>
    <name evidence="2" type="ORF">TCIL3000_11_7830</name>
</gene>